<dbReference type="AlphaFoldDB" id="A0A5Q0TGV8"/>
<dbReference type="SUPFAM" id="SSF53850">
    <property type="entry name" value="Periplasmic binding protein-like II"/>
    <property type="match status" value="1"/>
</dbReference>
<proteinExistence type="inferred from homology"/>
<dbReference type="SUPFAM" id="SSF46785">
    <property type="entry name" value="Winged helix' DNA-binding domain"/>
    <property type="match status" value="1"/>
</dbReference>
<dbReference type="InterPro" id="IPR005119">
    <property type="entry name" value="LysR_subst-bd"/>
</dbReference>
<dbReference type="PANTHER" id="PTHR30419:SF8">
    <property type="entry name" value="NITROGEN ASSIMILATION TRANSCRIPTIONAL ACTIVATOR-RELATED"/>
    <property type="match status" value="1"/>
</dbReference>
<gene>
    <name evidence="6" type="ORF">GFB47_13250</name>
</gene>
<dbReference type="PRINTS" id="PR00039">
    <property type="entry name" value="HTHLYSR"/>
</dbReference>
<keyword evidence="7" id="KW-1185">Reference proteome</keyword>
<evidence type="ECO:0000259" key="5">
    <source>
        <dbReference type="PROSITE" id="PS50931"/>
    </source>
</evidence>
<keyword evidence="4" id="KW-0804">Transcription</keyword>
<protein>
    <submittedName>
        <fullName evidence="6">LysR family transcriptional regulator</fullName>
    </submittedName>
</protein>
<accession>A0A5Q0TGV8</accession>
<sequence length="286" mass="32662">MNNKELNYFVTLIRAKNFTRASEQLFVTQPTISKALKSLEASVGEPLIQRNNRDIQLTEAGEVVYRYGESILQQFTDMQTKLQDLKQLEYGQLSIGIPPMVGHLYANTLHQFNVDYPNIDVSIIEFGSRKIESAIHKGEIDVGVTMLPLENEKLQTKTIVEHPVLAVMAKNNGFENKKNIDITELKNHTFYLYSEEFALTAVIEKMCQKYGFQPKIGVRSTQWDFLAAMVENGLGVTFLPAPICAKLDPKHYDFFELKQEIKWELGISWSSQRYLSRAAEAFLSLI</sequence>
<dbReference type="PROSITE" id="PS50931">
    <property type="entry name" value="HTH_LYSR"/>
    <property type="match status" value="1"/>
</dbReference>
<evidence type="ECO:0000256" key="3">
    <source>
        <dbReference type="ARBA" id="ARBA00023125"/>
    </source>
</evidence>
<dbReference type="Gene3D" id="3.40.190.290">
    <property type="match status" value="1"/>
</dbReference>
<dbReference type="Gene3D" id="1.10.10.10">
    <property type="entry name" value="Winged helix-like DNA-binding domain superfamily/Winged helix DNA-binding domain"/>
    <property type="match status" value="1"/>
</dbReference>
<dbReference type="EMBL" id="CP045700">
    <property type="protein sequence ID" value="QGA66393.1"/>
    <property type="molecule type" value="Genomic_DNA"/>
</dbReference>
<reference evidence="6 7" key="1">
    <citation type="submission" date="2019-10" db="EMBL/GenBank/DDBJ databases">
        <title>Vibrio sp. nov., isolated from Coralline algae surface.</title>
        <authorList>
            <person name="Geng Y."/>
            <person name="Zhang X."/>
        </authorList>
    </citation>
    <scope>NUCLEOTIDE SEQUENCE [LARGE SCALE GENOMIC DNA]</scope>
    <source>
        <strain evidence="6 7">SM1977</strain>
    </source>
</reference>
<evidence type="ECO:0000256" key="2">
    <source>
        <dbReference type="ARBA" id="ARBA00023015"/>
    </source>
</evidence>
<dbReference type="InterPro" id="IPR000847">
    <property type="entry name" value="LysR_HTH_N"/>
</dbReference>
<dbReference type="GO" id="GO:0003677">
    <property type="term" value="F:DNA binding"/>
    <property type="evidence" value="ECO:0007669"/>
    <property type="project" value="UniProtKB-KW"/>
</dbReference>
<dbReference type="FunFam" id="1.10.10.10:FF:000001">
    <property type="entry name" value="LysR family transcriptional regulator"/>
    <property type="match status" value="1"/>
</dbReference>
<dbReference type="Pfam" id="PF03466">
    <property type="entry name" value="LysR_substrate"/>
    <property type="match status" value="1"/>
</dbReference>
<evidence type="ECO:0000256" key="1">
    <source>
        <dbReference type="ARBA" id="ARBA00009437"/>
    </source>
</evidence>
<dbReference type="GO" id="GO:0003700">
    <property type="term" value="F:DNA-binding transcription factor activity"/>
    <property type="evidence" value="ECO:0007669"/>
    <property type="project" value="InterPro"/>
</dbReference>
<dbReference type="RefSeq" id="WP_153448526.1">
    <property type="nucleotide sequence ID" value="NZ_CP045700.1"/>
</dbReference>
<dbReference type="Pfam" id="PF00126">
    <property type="entry name" value="HTH_1"/>
    <property type="match status" value="1"/>
</dbReference>
<feature type="domain" description="HTH lysR-type" evidence="5">
    <location>
        <begin position="1"/>
        <end position="58"/>
    </location>
</feature>
<dbReference type="InterPro" id="IPR050950">
    <property type="entry name" value="HTH-type_LysR_regulators"/>
</dbReference>
<comment type="similarity">
    <text evidence="1">Belongs to the LysR transcriptional regulatory family.</text>
</comment>
<dbReference type="InterPro" id="IPR036390">
    <property type="entry name" value="WH_DNA-bd_sf"/>
</dbReference>
<dbReference type="InterPro" id="IPR036388">
    <property type="entry name" value="WH-like_DNA-bd_sf"/>
</dbReference>
<evidence type="ECO:0000313" key="6">
    <source>
        <dbReference type="EMBL" id="QGA66393.1"/>
    </source>
</evidence>
<keyword evidence="3" id="KW-0238">DNA-binding</keyword>
<dbReference type="PANTHER" id="PTHR30419">
    <property type="entry name" value="HTH-TYPE TRANSCRIPTIONAL REGULATOR YBHD"/>
    <property type="match status" value="1"/>
</dbReference>
<evidence type="ECO:0000256" key="4">
    <source>
        <dbReference type="ARBA" id="ARBA00023163"/>
    </source>
</evidence>
<dbReference type="Proteomes" id="UP000348942">
    <property type="component" value="Chromosome 2"/>
</dbReference>
<organism evidence="6 7">
    <name type="scientific">Vibrio algicola</name>
    <dbReference type="NCBI Taxonomy" id="2662262"/>
    <lineage>
        <taxon>Bacteria</taxon>
        <taxon>Pseudomonadati</taxon>
        <taxon>Pseudomonadota</taxon>
        <taxon>Gammaproteobacteria</taxon>
        <taxon>Vibrionales</taxon>
        <taxon>Vibrionaceae</taxon>
        <taxon>Vibrio</taxon>
    </lineage>
</organism>
<name>A0A5Q0TGV8_9VIBR</name>
<keyword evidence="2" id="KW-0805">Transcription regulation</keyword>
<evidence type="ECO:0000313" key="7">
    <source>
        <dbReference type="Proteomes" id="UP000348942"/>
    </source>
</evidence>
<dbReference type="GO" id="GO:0005829">
    <property type="term" value="C:cytosol"/>
    <property type="evidence" value="ECO:0007669"/>
    <property type="project" value="TreeGrafter"/>
</dbReference>